<proteinExistence type="inferred from homology"/>
<keyword evidence="7" id="KW-1185">Reference proteome</keyword>
<dbReference type="InterPro" id="IPR008040">
    <property type="entry name" value="Hydant_A_N"/>
</dbReference>
<dbReference type="Pfam" id="PF02538">
    <property type="entry name" value="Hydantoinase_B"/>
    <property type="match status" value="1"/>
</dbReference>
<reference evidence="6" key="1">
    <citation type="submission" date="2020-11" db="EMBL/GenBank/DDBJ databases">
        <authorList>
            <consortium name="DOE Joint Genome Institute"/>
            <person name="Ahrendt S."/>
            <person name="Riley R."/>
            <person name="Andreopoulos W."/>
            <person name="Labutti K."/>
            <person name="Pangilinan J."/>
            <person name="Ruiz-Duenas F.J."/>
            <person name="Barrasa J.M."/>
            <person name="Sanchez-Garcia M."/>
            <person name="Camarero S."/>
            <person name="Miyauchi S."/>
            <person name="Serrano A."/>
            <person name="Linde D."/>
            <person name="Babiker R."/>
            <person name="Drula E."/>
            <person name="Ayuso-Fernandez I."/>
            <person name="Pacheco R."/>
            <person name="Padilla G."/>
            <person name="Ferreira P."/>
            <person name="Barriuso J."/>
            <person name="Kellner H."/>
            <person name="Castanera R."/>
            <person name="Alfaro M."/>
            <person name="Ramirez L."/>
            <person name="Pisabarro A.G."/>
            <person name="Kuo A."/>
            <person name="Tritt A."/>
            <person name="Lipzen A."/>
            <person name="He G."/>
            <person name="Yan M."/>
            <person name="Ng V."/>
            <person name="Cullen D."/>
            <person name="Martin F."/>
            <person name="Rosso M.-N."/>
            <person name="Henrissat B."/>
            <person name="Hibbett D."/>
            <person name="Martinez A.T."/>
            <person name="Grigoriev I.V."/>
        </authorList>
    </citation>
    <scope>NUCLEOTIDE SEQUENCE</scope>
    <source>
        <strain evidence="6">AH 40177</strain>
    </source>
</reference>
<dbReference type="PANTHER" id="PTHR11365:SF26">
    <property type="entry name" value="5-OXOPROLINASE"/>
    <property type="match status" value="1"/>
</dbReference>
<comment type="caution">
    <text evidence="6">The sequence shown here is derived from an EMBL/GenBank/DDBJ whole genome shotgun (WGS) entry which is preliminary data.</text>
</comment>
<evidence type="ECO:0000256" key="1">
    <source>
        <dbReference type="ARBA" id="ARBA00010403"/>
    </source>
</evidence>
<evidence type="ECO:0000259" key="5">
    <source>
        <dbReference type="Pfam" id="PF05378"/>
    </source>
</evidence>
<evidence type="ECO:0000313" key="7">
    <source>
        <dbReference type="Proteomes" id="UP000772434"/>
    </source>
</evidence>
<dbReference type="GO" id="GO:0006749">
    <property type="term" value="P:glutathione metabolic process"/>
    <property type="evidence" value="ECO:0007669"/>
    <property type="project" value="TreeGrafter"/>
</dbReference>
<dbReference type="InterPro" id="IPR003692">
    <property type="entry name" value="Hydantoinase_B"/>
</dbReference>
<accession>A0A9P5U3R0</accession>
<dbReference type="Pfam" id="PF05378">
    <property type="entry name" value="Hydant_A_N"/>
    <property type="match status" value="1"/>
</dbReference>
<dbReference type="InterPro" id="IPR045079">
    <property type="entry name" value="Oxoprolinase-like"/>
</dbReference>
<evidence type="ECO:0000259" key="3">
    <source>
        <dbReference type="Pfam" id="PF01968"/>
    </source>
</evidence>
<dbReference type="Proteomes" id="UP000772434">
    <property type="component" value="Unassembled WGS sequence"/>
</dbReference>
<dbReference type="Pfam" id="PF01968">
    <property type="entry name" value="Hydantoinase_A"/>
    <property type="match status" value="1"/>
</dbReference>
<gene>
    <name evidence="6" type="ORF">BDP27DRAFT_1269928</name>
</gene>
<feature type="region of interest" description="Disordered" evidence="2">
    <location>
        <begin position="1314"/>
        <end position="1333"/>
    </location>
</feature>
<sequence>MSGGFTIALDRGGTFLDVVALIPPDLYNNPPAALLGNAVVVNDEEGVQVQLKLLSEDPQNYQDAPTEAIRRILQIAESREIPKDEKLDTSSIDSIRMGTTVATNALLERKGENFGLVMTKGFKDLLQIGDQTRPDLFDLSISTKPSLLYELDNVVEADERVSLEGWTLDPHSQNQTVEFLLENSTDNNEEGTVAVGVSGEVVRIFRKLDENSLRVSLQKLYDKGLRGLAVCLLHSWTYPEHENKVAEIASSIGFTQISLSSQLSPAIKAVPRGNAAAVDAYLSPVVRRYVENFLSNFHNQQAGKRCDLMQSDGGLVSAEKFSGLRAVLSGPAGGVVGFAKTAYEEQTGIPVIGFDMGGTSTDVSRFAGKFEHEFDNVTAGIKIACPQLGIETVAAGGGSRLTFKNNTFCVGPESVGAHPGPACYRKGGELAITDANLVLGRLVPSTFPCIFGPNADAPLDLEVSLSKFKEITTMINYQRPSSSKPYTIDEVAAGFLRVANENMSRPMRSLTEQKGYPTSAHNLCCFGGAGGQHACSIAQGLGIGLVIVPRLSSVLSAYGIACADMTAEASEPMSDNLSHASTATWDKLADRISKLKRSVGQKMTEQDVRPEQTEYEVELGCLYDGSDTVLQVLYKTESPSDVVPDFIATHLRETSFSMPRDVLAASIRVRGTGKTTNFTPKGFSSELAELTNGTSNSPSPVPSEHLSAYFEFASGGKRVQTPVYALGDGGITKGTIIDGPAIIADTTQTIIVEPGCVAFVLSQHVIIRVGNAATPFQGEEEDPAVQPISEKEDVADPIMLAVFGNRFMSIAEQMGHTLQRTSISVSIKERLDFSCSIHSTDGSLVANAPHIPVHLGSMQYAVQSQHQHWLGKLRPGDVLLTNHPEWGGTHLPDLTVVTPVFHPEDDSQVLFYVASRGHHTDIGGTSVTSMNPISKELWQEGVNVKSYLLCSQGKFNEEGFRDLFAEPAKYPGSSATRRIDHNITDIQAAISANVRGITLMNTLFKEFGTKTVLFYMSQIQTLAAETVRSFFQDVYKRFGGRPLIAQDFMDDGTLIRLAVRINPEDGSAVFDWTGTGPQTHGNFNCPISLSYAAIIYCLRSMIKADIPMPLNQGVLDPVENIVPKGSFLNPSGVVAISGSTIASQRLVDVILRAFNAAAASQGCGNSLGFGTGGKDAFGNAIPGFAYGEAIGGGSGAGPGWHGTHAISVHSTNTRLTDVEVIEARCPLLVQEFSIRRGSGGRGKWKGGHGCIRHIQARIPVNCSIVSQRRVFSPFGLEGGSDGVRGCNVWVRHDPEDGSVTEINMGNNGMVTLGRGDSVRIETPGGGGWGAEDC</sequence>
<feature type="domain" description="Hydantoinase B/oxoprolinase" evidence="4">
    <location>
        <begin position="796"/>
        <end position="1330"/>
    </location>
</feature>
<feature type="compositionally biased region" description="Gly residues" evidence="2">
    <location>
        <begin position="1323"/>
        <end position="1333"/>
    </location>
</feature>
<name>A0A9P5U3R0_9AGAR</name>
<organism evidence="6 7">
    <name type="scientific">Rhodocollybia butyracea</name>
    <dbReference type="NCBI Taxonomy" id="206335"/>
    <lineage>
        <taxon>Eukaryota</taxon>
        <taxon>Fungi</taxon>
        <taxon>Dikarya</taxon>
        <taxon>Basidiomycota</taxon>
        <taxon>Agaricomycotina</taxon>
        <taxon>Agaricomycetes</taxon>
        <taxon>Agaricomycetidae</taxon>
        <taxon>Agaricales</taxon>
        <taxon>Marasmiineae</taxon>
        <taxon>Omphalotaceae</taxon>
        <taxon>Rhodocollybia</taxon>
    </lineage>
</organism>
<evidence type="ECO:0000259" key="4">
    <source>
        <dbReference type="Pfam" id="PF02538"/>
    </source>
</evidence>
<dbReference type="GO" id="GO:0005829">
    <property type="term" value="C:cytosol"/>
    <property type="evidence" value="ECO:0007669"/>
    <property type="project" value="TreeGrafter"/>
</dbReference>
<dbReference type="OrthoDB" id="3643at2759"/>
<dbReference type="GO" id="GO:0017168">
    <property type="term" value="F:5-oxoprolinase (ATP-hydrolyzing) activity"/>
    <property type="evidence" value="ECO:0007669"/>
    <property type="project" value="TreeGrafter"/>
</dbReference>
<comment type="similarity">
    <text evidence="1">Belongs to the oxoprolinase family.</text>
</comment>
<feature type="domain" description="Hydantoinase/oxoprolinase N-terminal" evidence="5">
    <location>
        <begin position="7"/>
        <end position="252"/>
    </location>
</feature>
<dbReference type="PANTHER" id="PTHR11365">
    <property type="entry name" value="5-OXOPROLINASE RELATED"/>
    <property type="match status" value="1"/>
</dbReference>
<dbReference type="EMBL" id="JADNRY010000115">
    <property type="protein sequence ID" value="KAF9064789.1"/>
    <property type="molecule type" value="Genomic_DNA"/>
</dbReference>
<feature type="domain" description="Hydantoinase A/oxoprolinase" evidence="3">
    <location>
        <begin position="272"/>
        <end position="568"/>
    </location>
</feature>
<evidence type="ECO:0000313" key="6">
    <source>
        <dbReference type="EMBL" id="KAF9064789.1"/>
    </source>
</evidence>
<protein>
    <submittedName>
        <fullName evidence="6">5-oxoprolinase</fullName>
    </submittedName>
</protein>
<dbReference type="InterPro" id="IPR002821">
    <property type="entry name" value="Hydantoinase_A"/>
</dbReference>
<evidence type="ECO:0000256" key="2">
    <source>
        <dbReference type="SAM" id="MobiDB-lite"/>
    </source>
</evidence>